<dbReference type="Proteomes" id="UP000316292">
    <property type="component" value="Unassembled WGS sequence"/>
</dbReference>
<protein>
    <submittedName>
        <fullName evidence="1">Uncharacterized protein</fullName>
    </submittedName>
</protein>
<evidence type="ECO:0000313" key="2">
    <source>
        <dbReference type="Proteomes" id="UP000316292"/>
    </source>
</evidence>
<feature type="non-terminal residue" evidence="1">
    <location>
        <position position="140"/>
    </location>
</feature>
<dbReference type="EMBL" id="VBOR01000099">
    <property type="protein sequence ID" value="TMQ47718.1"/>
    <property type="molecule type" value="Genomic_DNA"/>
</dbReference>
<accession>A0A538S8L6</accession>
<evidence type="ECO:0000313" key="1">
    <source>
        <dbReference type="EMBL" id="TMQ47718.1"/>
    </source>
</evidence>
<proteinExistence type="predicted"/>
<organism evidence="1 2">
    <name type="scientific">Eiseniibacteriota bacterium</name>
    <dbReference type="NCBI Taxonomy" id="2212470"/>
    <lineage>
        <taxon>Bacteria</taxon>
        <taxon>Candidatus Eiseniibacteriota</taxon>
    </lineage>
</organism>
<gene>
    <name evidence="1" type="ORF">E6K71_09155</name>
</gene>
<reference evidence="1 2" key="1">
    <citation type="journal article" date="2019" name="Nat. Microbiol.">
        <title>Mediterranean grassland soil C-N compound turnover is dependent on rainfall and depth, and is mediated by genomically divergent microorganisms.</title>
        <authorList>
            <person name="Diamond S."/>
            <person name="Andeer P.F."/>
            <person name="Li Z."/>
            <person name="Crits-Christoph A."/>
            <person name="Burstein D."/>
            <person name="Anantharaman K."/>
            <person name="Lane K.R."/>
            <person name="Thomas B.C."/>
            <person name="Pan C."/>
            <person name="Northen T.R."/>
            <person name="Banfield J.F."/>
        </authorList>
    </citation>
    <scope>NUCLEOTIDE SEQUENCE [LARGE SCALE GENOMIC DNA]</scope>
    <source>
        <strain evidence="1">WS_1</strain>
    </source>
</reference>
<comment type="caution">
    <text evidence="1">The sequence shown here is derived from an EMBL/GenBank/DDBJ whole genome shotgun (WGS) entry which is preliminary data.</text>
</comment>
<sequence>MLFGRKKSRPAEIARGMREQALSLTAADLNLQPIEARPHVWGAIMELGYARAVASLCAFADGTVSLYISTGGGIIGAGEQPAVREQAERFLTITETHVADFERVDDTPPPKPGRVRFYVRTFQATLTAEADEQDLGQNRH</sequence>
<name>A0A538S8L6_UNCEI</name>
<dbReference type="AlphaFoldDB" id="A0A538S8L6"/>